<name>A0ABY3G8N1_9BACT</name>
<evidence type="ECO:0000313" key="1">
    <source>
        <dbReference type="EMBL" id="TWO29625.1"/>
    </source>
</evidence>
<gene>
    <name evidence="1" type="ORF">XK09_03080</name>
</gene>
<reference evidence="1 2" key="1">
    <citation type="submission" date="2019-07" db="EMBL/GenBank/DDBJ databases">
        <title>Rapid identification of Enteric Bacteria from Whole Genome Sequences (WGS) using Average Nucleotide Identity (ANI).</title>
        <authorList>
            <person name="Lane C."/>
        </authorList>
    </citation>
    <scope>NUCLEOTIDE SEQUENCE [LARGE SCALE GENOMIC DNA]</scope>
    <source>
        <strain evidence="1 2">2013D-9588</strain>
    </source>
</reference>
<evidence type="ECO:0000313" key="2">
    <source>
        <dbReference type="Proteomes" id="UP000321599"/>
    </source>
</evidence>
<organism evidence="1 2">
    <name type="scientific">Campylobacter lanienae</name>
    <dbReference type="NCBI Taxonomy" id="75658"/>
    <lineage>
        <taxon>Bacteria</taxon>
        <taxon>Pseudomonadati</taxon>
        <taxon>Campylobacterota</taxon>
        <taxon>Epsilonproteobacteria</taxon>
        <taxon>Campylobacterales</taxon>
        <taxon>Campylobacteraceae</taxon>
        <taxon>Campylobacter</taxon>
    </lineage>
</organism>
<proteinExistence type="predicted"/>
<sequence>MKNILLGLMIILLFSGCFANKPKCNDESVKSVLKEILDSNEWIYVEYGLNEQSLRALLMSFKGMGFRELEAALATDTLGVLKHYFKPMFAIKEYANEVVYTNFSDFITEDSDSKNSTYCKATLTITYPQMPEEMFKRYKNGVLDGALFKGGDVEKTIQYSARYTDDSKKIYIELF</sequence>
<dbReference type="Proteomes" id="UP000321599">
    <property type="component" value="Unassembled WGS sequence"/>
</dbReference>
<comment type="caution">
    <text evidence="1">The sequence shown here is derived from an EMBL/GenBank/DDBJ whole genome shotgun (WGS) entry which is preliminary data.</text>
</comment>
<dbReference type="EMBL" id="VOAV01000014">
    <property type="protein sequence ID" value="TWO29625.1"/>
    <property type="molecule type" value="Genomic_DNA"/>
</dbReference>
<dbReference type="PROSITE" id="PS51257">
    <property type="entry name" value="PROKAR_LIPOPROTEIN"/>
    <property type="match status" value="1"/>
</dbReference>
<accession>A0ABY3G8N1</accession>
<protein>
    <recommendedName>
        <fullName evidence="3">Lipoprotein</fullName>
    </recommendedName>
</protein>
<keyword evidence="2" id="KW-1185">Reference proteome</keyword>
<evidence type="ECO:0008006" key="3">
    <source>
        <dbReference type="Google" id="ProtNLM"/>
    </source>
</evidence>